<gene>
    <name evidence="1" type="ORF">SAMN04487974_101737</name>
</gene>
<name>A0A1G7SVB7_9HYPH</name>
<accession>A0A1G7SVB7</accession>
<dbReference type="AlphaFoldDB" id="A0A1G7SVB7"/>
<dbReference type="OrthoDB" id="325673at2"/>
<evidence type="ECO:0000313" key="2">
    <source>
        <dbReference type="Proteomes" id="UP000199495"/>
    </source>
</evidence>
<dbReference type="InterPro" id="IPR047715">
    <property type="entry name" value="EboA_dom"/>
</dbReference>
<evidence type="ECO:0000313" key="1">
    <source>
        <dbReference type="EMBL" id="SDG26734.1"/>
    </source>
</evidence>
<dbReference type="NCBIfam" id="NF035938">
    <property type="entry name" value="EboA_domain"/>
    <property type="match status" value="1"/>
</dbReference>
<dbReference type="Proteomes" id="UP000199495">
    <property type="component" value="Unassembled WGS sequence"/>
</dbReference>
<dbReference type="STRING" id="440168.SAMN04487974_101737"/>
<reference evidence="1 2" key="1">
    <citation type="submission" date="2016-10" db="EMBL/GenBank/DDBJ databases">
        <authorList>
            <person name="de Groot N.N."/>
        </authorList>
    </citation>
    <scope>NUCLEOTIDE SEQUENCE [LARGE SCALE GENOMIC DNA]</scope>
    <source>
        <strain evidence="1 2">CGMCC 1.10267</strain>
    </source>
</reference>
<organism evidence="1 2">
    <name type="scientific">Pelagibacterium luteolum</name>
    <dbReference type="NCBI Taxonomy" id="440168"/>
    <lineage>
        <taxon>Bacteria</taxon>
        <taxon>Pseudomonadati</taxon>
        <taxon>Pseudomonadota</taxon>
        <taxon>Alphaproteobacteria</taxon>
        <taxon>Hyphomicrobiales</taxon>
        <taxon>Devosiaceae</taxon>
        <taxon>Pelagibacterium</taxon>
    </lineage>
</organism>
<protein>
    <submittedName>
        <fullName evidence="1">Uncharacterized protein</fullName>
    </submittedName>
</protein>
<dbReference type="EMBL" id="FNCS01000001">
    <property type="protein sequence ID" value="SDG26734.1"/>
    <property type="molecule type" value="Genomic_DNA"/>
</dbReference>
<keyword evidence="2" id="KW-1185">Reference proteome</keyword>
<dbReference type="RefSeq" id="WP_143009300.1">
    <property type="nucleotide sequence ID" value="NZ_FNCS01000001.1"/>
</dbReference>
<sequence length="289" mass="31731">MLDRVDNRCDSVMLDWLERRVDADRLNWLTAAANQVADMDDARLERALALAGRKVGKADLAPTDTELSDADAVRLGWSPHQWSLADVARAYILTVLAMEREGFGSRFRRLCQTADLASLIGLYRATPVLPYNADLDWQLGEGLRTSIGEIFEAIAHHNPVPAEAFSEHRWNHMVLKALFVDSSLPPIWGLDQCRNAALAATLVDHVHERRAAGRAVNHHVWRCIAPFATGEVLNEILPLSQSADPTARQVAALFLSESPDSKAAARLDTLPGERDAIAAGHLGWSAIPG</sequence>
<proteinExistence type="predicted"/>